<dbReference type="PANTHER" id="PTHR23110:SF99">
    <property type="entry name" value="BROAD-COMPLEX CORE PROTEIN ISOFORM 6"/>
    <property type="match status" value="1"/>
</dbReference>
<feature type="compositionally biased region" description="Polar residues" evidence="4">
    <location>
        <begin position="185"/>
        <end position="210"/>
    </location>
</feature>
<keyword evidence="3" id="KW-0479">Metal-binding</keyword>
<dbReference type="GO" id="GO:0048666">
    <property type="term" value="P:neuron development"/>
    <property type="evidence" value="ECO:0007669"/>
    <property type="project" value="UniProtKB-ARBA"/>
</dbReference>
<dbReference type="InterPro" id="IPR011333">
    <property type="entry name" value="SKP1/BTB/POZ_sf"/>
</dbReference>
<feature type="domain" description="C2H2-type" evidence="6">
    <location>
        <begin position="341"/>
        <end position="369"/>
    </location>
</feature>
<dbReference type="SMART" id="SM00225">
    <property type="entry name" value="BTB"/>
    <property type="match status" value="1"/>
</dbReference>
<dbReference type="InterPro" id="IPR051095">
    <property type="entry name" value="Dros_DevTransReg"/>
</dbReference>
<dbReference type="PANTHER" id="PTHR23110">
    <property type="entry name" value="BTB DOMAIN TRANSCRIPTION FACTOR"/>
    <property type="match status" value="1"/>
</dbReference>
<keyword evidence="3" id="KW-0863">Zinc-finger</keyword>
<dbReference type="InterPro" id="IPR036236">
    <property type="entry name" value="Znf_C2H2_sf"/>
</dbReference>
<evidence type="ECO:0000313" key="7">
    <source>
        <dbReference type="EMBL" id="KAK9877161.1"/>
    </source>
</evidence>
<dbReference type="PROSITE" id="PS50157">
    <property type="entry name" value="ZINC_FINGER_C2H2_2"/>
    <property type="match status" value="2"/>
</dbReference>
<dbReference type="Gene3D" id="3.30.710.10">
    <property type="entry name" value="Potassium Channel Kv1.1, Chain A"/>
    <property type="match status" value="1"/>
</dbReference>
<sequence length="379" mass="42807">MASSATHTQQFALKWNNFHSNLSSGFHELFEAAEMVDVTLAADGKLLQAHKVVLSICSPFFKEMFKINPCKHPIVILKDVRHEHMKDILEFMYLGEVSVLRENLTSFLRTAELLQVKGLTGDDSSESSSKEDEKLDCDNDEEEEYSHMMRTMQYNRQYNSVDNHMTLPHHYPSSVGRNPVPNPPVTQHSQVPNTNSLQPPNNKRLSRNSGNIGGNGKRSKTDSNGNQNIPCKSTSAQIPLLKVEDESVSQVRKSISSSQDSEPEYTDISNIKSERSSLDDERLEKPIIDKTADSIADQGKPDAKYAVKPSYLCQKCPKKFTRRDHLRTHEKNIHGEDAGPFVCMVCSQLYKNTESLRKHISKFHMAVQSEPVYINSARA</sequence>
<dbReference type="PROSITE" id="PS00028">
    <property type="entry name" value="ZINC_FINGER_C2H2_1"/>
    <property type="match status" value="2"/>
</dbReference>
<dbReference type="GO" id="GO:0005634">
    <property type="term" value="C:nucleus"/>
    <property type="evidence" value="ECO:0007669"/>
    <property type="project" value="UniProtKB-SubCell"/>
</dbReference>
<feature type="domain" description="C2H2-type" evidence="6">
    <location>
        <begin position="311"/>
        <end position="339"/>
    </location>
</feature>
<feature type="compositionally biased region" description="Basic and acidic residues" evidence="4">
    <location>
        <begin position="128"/>
        <end position="137"/>
    </location>
</feature>
<accession>A0AAW1U8Y4</accession>
<dbReference type="Gene3D" id="3.30.160.60">
    <property type="entry name" value="Classic Zinc Finger"/>
    <property type="match status" value="1"/>
</dbReference>
<evidence type="ECO:0000259" key="5">
    <source>
        <dbReference type="PROSITE" id="PS50097"/>
    </source>
</evidence>
<dbReference type="SUPFAM" id="SSF54695">
    <property type="entry name" value="POZ domain"/>
    <property type="match status" value="1"/>
</dbReference>
<evidence type="ECO:0000313" key="8">
    <source>
        <dbReference type="Proteomes" id="UP001431783"/>
    </source>
</evidence>
<gene>
    <name evidence="7" type="ORF">WA026_016903</name>
</gene>
<dbReference type="InterPro" id="IPR000210">
    <property type="entry name" value="BTB/POZ_dom"/>
</dbReference>
<dbReference type="EMBL" id="JARQZJ010000040">
    <property type="protein sequence ID" value="KAK9877161.1"/>
    <property type="molecule type" value="Genomic_DNA"/>
</dbReference>
<feature type="compositionally biased region" description="Polar residues" evidence="4">
    <location>
        <begin position="222"/>
        <end position="237"/>
    </location>
</feature>
<evidence type="ECO:0000256" key="1">
    <source>
        <dbReference type="ARBA" id="ARBA00004123"/>
    </source>
</evidence>
<evidence type="ECO:0000256" key="3">
    <source>
        <dbReference type="PROSITE-ProRule" id="PRU00042"/>
    </source>
</evidence>
<dbReference type="Pfam" id="PF00651">
    <property type="entry name" value="BTB"/>
    <property type="match status" value="1"/>
</dbReference>
<comment type="caution">
    <text evidence="7">The sequence shown here is derived from an EMBL/GenBank/DDBJ whole genome shotgun (WGS) entry which is preliminary data.</text>
</comment>
<dbReference type="GO" id="GO:0003006">
    <property type="term" value="P:developmental process involved in reproduction"/>
    <property type="evidence" value="ECO:0007669"/>
    <property type="project" value="UniProtKB-ARBA"/>
</dbReference>
<feature type="region of interest" description="Disordered" evidence="4">
    <location>
        <begin position="119"/>
        <end position="139"/>
    </location>
</feature>
<evidence type="ECO:0000256" key="2">
    <source>
        <dbReference type="ARBA" id="ARBA00023242"/>
    </source>
</evidence>
<dbReference type="InterPro" id="IPR013087">
    <property type="entry name" value="Znf_C2H2_type"/>
</dbReference>
<reference evidence="7 8" key="1">
    <citation type="submission" date="2023-03" db="EMBL/GenBank/DDBJ databases">
        <title>Genome insight into feeding habits of ladybird beetles.</title>
        <authorList>
            <person name="Li H.-S."/>
            <person name="Huang Y.-H."/>
            <person name="Pang H."/>
        </authorList>
    </citation>
    <scope>NUCLEOTIDE SEQUENCE [LARGE SCALE GENOMIC DNA]</scope>
    <source>
        <strain evidence="7">SYSU_2023b</strain>
        <tissue evidence="7">Whole body</tissue>
    </source>
</reference>
<dbReference type="SMART" id="SM00355">
    <property type="entry name" value="ZnF_C2H2"/>
    <property type="match status" value="2"/>
</dbReference>
<dbReference type="Pfam" id="PF00096">
    <property type="entry name" value="zf-C2H2"/>
    <property type="match status" value="1"/>
</dbReference>
<evidence type="ECO:0000256" key="4">
    <source>
        <dbReference type="SAM" id="MobiDB-lite"/>
    </source>
</evidence>
<dbReference type="CDD" id="cd18315">
    <property type="entry name" value="BTB_POZ_BAB-like"/>
    <property type="match status" value="1"/>
</dbReference>
<dbReference type="PROSITE" id="PS50097">
    <property type="entry name" value="BTB"/>
    <property type="match status" value="1"/>
</dbReference>
<dbReference type="Proteomes" id="UP001431783">
    <property type="component" value="Unassembled WGS sequence"/>
</dbReference>
<feature type="region of interest" description="Disordered" evidence="4">
    <location>
        <begin position="163"/>
        <end position="280"/>
    </location>
</feature>
<evidence type="ECO:0000259" key="6">
    <source>
        <dbReference type="PROSITE" id="PS50157"/>
    </source>
</evidence>
<evidence type="ECO:0008006" key="9">
    <source>
        <dbReference type="Google" id="ProtNLM"/>
    </source>
</evidence>
<feature type="domain" description="BTB" evidence="5">
    <location>
        <begin position="36"/>
        <end position="101"/>
    </location>
</feature>
<organism evidence="7 8">
    <name type="scientific">Henosepilachna vigintioctopunctata</name>
    <dbReference type="NCBI Taxonomy" id="420089"/>
    <lineage>
        <taxon>Eukaryota</taxon>
        <taxon>Metazoa</taxon>
        <taxon>Ecdysozoa</taxon>
        <taxon>Arthropoda</taxon>
        <taxon>Hexapoda</taxon>
        <taxon>Insecta</taxon>
        <taxon>Pterygota</taxon>
        <taxon>Neoptera</taxon>
        <taxon>Endopterygota</taxon>
        <taxon>Coleoptera</taxon>
        <taxon>Polyphaga</taxon>
        <taxon>Cucujiformia</taxon>
        <taxon>Coccinelloidea</taxon>
        <taxon>Coccinellidae</taxon>
        <taxon>Epilachninae</taxon>
        <taxon>Epilachnini</taxon>
        <taxon>Henosepilachna</taxon>
    </lineage>
</organism>
<keyword evidence="3" id="KW-0862">Zinc</keyword>
<feature type="compositionally biased region" description="Low complexity" evidence="4">
    <location>
        <begin position="248"/>
        <end position="260"/>
    </location>
</feature>
<dbReference type="GO" id="GO:0048513">
    <property type="term" value="P:animal organ development"/>
    <property type="evidence" value="ECO:0007669"/>
    <property type="project" value="UniProtKB-ARBA"/>
</dbReference>
<dbReference type="AlphaFoldDB" id="A0AAW1U8Y4"/>
<dbReference type="SUPFAM" id="SSF57667">
    <property type="entry name" value="beta-beta-alpha zinc fingers"/>
    <property type="match status" value="1"/>
</dbReference>
<dbReference type="GO" id="GO:0006357">
    <property type="term" value="P:regulation of transcription by RNA polymerase II"/>
    <property type="evidence" value="ECO:0007669"/>
    <property type="project" value="TreeGrafter"/>
</dbReference>
<name>A0AAW1U8Y4_9CUCU</name>
<keyword evidence="2" id="KW-0539">Nucleus</keyword>
<keyword evidence="8" id="KW-1185">Reference proteome</keyword>
<comment type="subcellular location">
    <subcellularLocation>
        <location evidence="1">Nucleus</location>
    </subcellularLocation>
</comment>
<dbReference type="GO" id="GO:0008270">
    <property type="term" value="F:zinc ion binding"/>
    <property type="evidence" value="ECO:0007669"/>
    <property type="project" value="UniProtKB-KW"/>
</dbReference>
<proteinExistence type="predicted"/>
<protein>
    <recommendedName>
        <fullName evidence="9">Broad-complex</fullName>
    </recommendedName>
</protein>